<sequence>MCRCLVSSQLTMKDEVPKGEAAFGEDVSFWNDGVFIVADYLLSLSGPAVCVFLISVSFVSVAPPMTMDRSVKGKKKRNNNLRTTETDETEETDEERERLATLT</sequence>
<dbReference type="AlphaFoldDB" id="A0A4Z2EXT5"/>
<evidence type="ECO:0000256" key="2">
    <source>
        <dbReference type="SAM" id="Phobius"/>
    </source>
</evidence>
<evidence type="ECO:0000313" key="3">
    <source>
        <dbReference type="EMBL" id="TNN33381.1"/>
    </source>
</evidence>
<comment type="caution">
    <text evidence="3">The sequence shown here is derived from an EMBL/GenBank/DDBJ whole genome shotgun (WGS) entry which is preliminary data.</text>
</comment>
<reference evidence="3 4" key="1">
    <citation type="submission" date="2019-03" db="EMBL/GenBank/DDBJ databases">
        <title>First draft genome of Liparis tanakae, snailfish: a comprehensive survey of snailfish specific genes.</title>
        <authorList>
            <person name="Kim W."/>
            <person name="Song I."/>
            <person name="Jeong J.-H."/>
            <person name="Kim D."/>
            <person name="Kim S."/>
            <person name="Ryu S."/>
            <person name="Song J.Y."/>
            <person name="Lee S.K."/>
        </authorList>
    </citation>
    <scope>NUCLEOTIDE SEQUENCE [LARGE SCALE GENOMIC DNA]</scope>
    <source>
        <tissue evidence="3">Muscle</tissue>
    </source>
</reference>
<gene>
    <name evidence="3" type="ORF">EYF80_056454</name>
</gene>
<keyword evidence="2" id="KW-0812">Transmembrane</keyword>
<keyword evidence="4" id="KW-1185">Reference proteome</keyword>
<organism evidence="3 4">
    <name type="scientific">Liparis tanakae</name>
    <name type="common">Tanaka's snailfish</name>
    <dbReference type="NCBI Taxonomy" id="230148"/>
    <lineage>
        <taxon>Eukaryota</taxon>
        <taxon>Metazoa</taxon>
        <taxon>Chordata</taxon>
        <taxon>Craniata</taxon>
        <taxon>Vertebrata</taxon>
        <taxon>Euteleostomi</taxon>
        <taxon>Actinopterygii</taxon>
        <taxon>Neopterygii</taxon>
        <taxon>Teleostei</taxon>
        <taxon>Neoteleostei</taxon>
        <taxon>Acanthomorphata</taxon>
        <taxon>Eupercaria</taxon>
        <taxon>Perciformes</taxon>
        <taxon>Cottioidei</taxon>
        <taxon>Cottales</taxon>
        <taxon>Liparidae</taxon>
        <taxon>Liparis</taxon>
    </lineage>
</organism>
<name>A0A4Z2EXT5_9TELE</name>
<protein>
    <submittedName>
        <fullName evidence="3">Uncharacterized protein</fullName>
    </submittedName>
</protein>
<dbReference type="Proteomes" id="UP000314294">
    <property type="component" value="Unassembled WGS sequence"/>
</dbReference>
<feature type="region of interest" description="Disordered" evidence="1">
    <location>
        <begin position="69"/>
        <end position="103"/>
    </location>
</feature>
<keyword evidence="2" id="KW-1133">Transmembrane helix</keyword>
<evidence type="ECO:0000313" key="4">
    <source>
        <dbReference type="Proteomes" id="UP000314294"/>
    </source>
</evidence>
<keyword evidence="2" id="KW-0472">Membrane</keyword>
<feature type="transmembrane region" description="Helical" evidence="2">
    <location>
        <begin position="40"/>
        <end position="62"/>
    </location>
</feature>
<accession>A0A4Z2EXT5</accession>
<dbReference type="EMBL" id="SRLO01002259">
    <property type="protein sequence ID" value="TNN33381.1"/>
    <property type="molecule type" value="Genomic_DNA"/>
</dbReference>
<evidence type="ECO:0000256" key="1">
    <source>
        <dbReference type="SAM" id="MobiDB-lite"/>
    </source>
</evidence>
<proteinExistence type="predicted"/>